<evidence type="ECO:0000313" key="2">
    <source>
        <dbReference type="Proteomes" id="UP001163046"/>
    </source>
</evidence>
<accession>A0A9W9ZM44</accession>
<name>A0A9W9ZM44_9CNID</name>
<sequence>MEAGTSAKEAKKKSIMVWTEPKDVKLLRAMAAEGVFVNTKVGSRERGAAWANVVSALVAENILVTPRSIRDRYANLAGKWQAKVARQEKESGGGDEDQTEVLLLVEELVALEAVAKKAEEQDGAKKEVVAKERSKR</sequence>
<proteinExistence type="predicted"/>
<evidence type="ECO:0000313" key="1">
    <source>
        <dbReference type="EMBL" id="KAJ7384051.1"/>
    </source>
</evidence>
<reference evidence="1" key="1">
    <citation type="submission" date="2023-01" db="EMBL/GenBank/DDBJ databases">
        <title>Genome assembly of the deep-sea coral Lophelia pertusa.</title>
        <authorList>
            <person name="Herrera S."/>
            <person name="Cordes E."/>
        </authorList>
    </citation>
    <scope>NUCLEOTIDE SEQUENCE</scope>
    <source>
        <strain evidence="1">USNM1676648</strain>
        <tissue evidence="1">Polyp</tissue>
    </source>
</reference>
<dbReference type="EMBL" id="MU825891">
    <property type="protein sequence ID" value="KAJ7384051.1"/>
    <property type="molecule type" value="Genomic_DNA"/>
</dbReference>
<dbReference type="OrthoDB" id="5989387at2759"/>
<protein>
    <recommendedName>
        <fullName evidence="3">Myb/SANT-like domain-containing protein</fullName>
    </recommendedName>
</protein>
<dbReference type="AlphaFoldDB" id="A0A9W9ZM44"/>
<evidence type="ECO:0008006" key="3">
    <source>
        <dbReference type="Google" id="ProtNLM"/>
    </source>
</evidence>
<organism evidence="1 2">
    <name type="scientific">Desmophyllum pertusum</name>
    <dbReference type="NCBI Taxonomy" id="174260"/>
    <lineage>
        <taxon>Eukaryota</taxon>
        <taxon>Metazoa</taxon>
        <taxon>Cnidaria</taxon>
        <taxon>Anthozoa</taxon>
        <taxon>Hexacorallia</taxon>
        <taxon>Scleractinia</taxon>
        <taxon>Caryophylliina</taxon>
        <taxon>Caryophylliidae</taxon>
        <taxon>Desmophyllum</taxon>
    </lineage>
</organism>
<comment type="caution">
    <text evidence="1">The sequence shown here is derived from an EMBL/GenBank/DDBJ whole genome shotgun (WGS) entry which is preliminary data.</text>
</comment>
<gene>
    <name evidence="1" type="ORF">OS493_024065</name>
</gene>
<keyword evidence="2" id="KW-1185">Reference proteome</keyword>
<dbReference type="Proteomes" id="UP001163046">
    <property type="component" value="Unassembled WGS sequence"/>
</dbReference>